<dbReference type="EMBL" id="CADCTE010000053">
    <property type="protein sequence ID" value="CAA9224993.1"/>
    <property type="molecule type" value="Genomic_DNA"/>
</dbReference>
<evidence type="ECO:0000313" key="1">
    <source>
        <dbReference type="EMBL" id="CAA9224993.1"/>
    </source>
</evidence>
<sequence>MQSELIVLSHLRWDWVWQRPQQLMSRLGKAPARTTWFVEEPLTPAGVEVPRNRLGTQQVDGLTRVWLEIPEQGRHVGFFDEVLPDYIEQLPQLVGPPAGERVVWIYTPLALEAALALQPTTLVYDVMDDLAAFKDAAPELIVRQRQALRRADVVFAGGRSLHRSVVRQGREDAHLVPSGVSVEHYAAAGRHAKRDRERPVAGYVGVLDERLDLGLLADLAARLPGWDLHMIGPVCKIDPADLPQAPNIRYLGQQSYEDLPGLMAALDVALMPFALNEATRSISPTKTLEYLACGLPVVSTRVPDVVADFTGVVDLQDDGAGFAAACGRLVGQAGRAPSPELKRLLRRHHWDRIAGLMEKLVFTGQLHPVQSTEEATA</sequence>
<dbReference type="PANTHER" id="PTHR12526:SF630">
    <property type="entry name" value="GLYCOSYLTRANSFERASE"/>
    <property type="match status" value="1"/>
</dbReference>
<accession>A0A6J4HJR6</accession>
<reference evidence="1" key="1">
    <citation type="submission" date="2020-02" db="EMBL/GenBank/DDBJ databases">
        <authorList>
            <person name="Meier V. D."/>
        </authorList>
    </citation>
    <scope>NUCLEOTIDE SEQUENCE</scope>
    <source>
        <strain evidence="1">AVDCRST_MAG83</strain>
    </source>
</reference>
<proteinExistence type="predicted"/>
<evidence type="ECO:0008006" key="2">
    <source>
        <dbReference type="Google" id="ProtNLM"/>
    </source>
</evidence>
<dbReference type="Gene3D" id="3.40.50.2000">
    <property type="entry name" value="Glycogen Phosphorylase B"/>
    <property type="match status" value="1"/>
</dbReference>
<organism evidence="1">
    <name type="scientific">uncultured Arthrobacter sp</name>
    <dbReference type="NCBI Taxonomy" id="114050"/>
    <lineage>
        <taxon>Bacteria</taxon>
        <taxon>Bacillati</taxon>
        <taxon>Actinomycetota</taxon>
        <taxon>Actinomycetes</taxon>
        <taxon>Micrococcales</taxon>
        <taxon>Micrococcaceae</taxon>
        <taxon>Arthrobacter</taxon>
        <taxon>environmental samples</taxon>
    </lineage>
</organism>
<name>A0A6J4HJR6_9MICC</name>
<dbReference type="RefSeq" id="WP_294565161.1">
    <property type="nucleotide sequence ID" value="NZ_CADCTE010000053.1"/>
</dbReference>
<dbReference type="SUPFAM" id="SSF53756">
    <property type="entry name" value="UDP-Glycosyltransferase/glycogen phosphorylase"/>
    <property type="match status" value="1"/>
</dbReference>
<dbReference type="Pfam" id="PF13692">
    <property type="entry name" value="Glyco_trans_1_4"/>
    <property type="match status" value="1"/>
</dbReference>
<protein>
    <recommendedName>
        <fullName evidence="2">Glycosyltransferase</fullName>
    </recommendedName>
</protein>
<gene>
    <name evidence="1" type="ORF">AVDCRST_MAG83-706</name>
</gene>
<dbReference type="PANTHER" id="PTHR12526">
    <property type="entry name" value="GLYCOSYLTRANSFERASE"/>
    <property type="match status" value="1"/>
</dbReference>
<dbReference type="AlphaFoldDB" id="A0A6J4HJR6"/>